<proteinExistence type="predicted"/>
<evidence type="ECO:0000313" key="2">
    <source>
        <dbReference type="Proteomes" id="UP000321353"/>
    </source>
</evidence>
<protein>
    <submittedName>
        <fullName evidence="1">Uncharacterized protein</fullName>
    </submittedName>
</protein>
<name>A0A5B9ME61_9BACT</name>
<accession>A0A5B9ME61</accession>
<dbReference type="EMBL" id="CP036264">
    <property type="protein sequence ID" value="QEF97844.1"/>
    <property type="molecule type" value="Genomic_DNA"/>
</dbReference>
<gene>
    <name evidence="1" type="ORF">Mal15_18900</name>
</gene>
<organism evidence="1 2">
    <name type="scientific">Stieleria maiorica</name>
    <dbReference type="NCBI Taxonomy" id="2795974"/>
    <lineage>
        <taxon>Bacteria</taxon>
        <taxon>Pseudomonadati</taxon>
        <taxon>Planctomycetota</taxon>
        <taxon>Planctomycetia</taxon>
        <taxon>Pirellulales</taxon>
        <taxon>Pirellulaceae</taxon>
        <taxon>Stieleria</taxon>
    </lineage>
</organism>
<keyword evidence="2" id="KW-1185">Reference proteome</keyword>
<dbReference type="AlphaFoldDB" id="A0A5B9ME61"/>
<dbReference type="Proteomes" id="UP000321353">
    <property type="component" value="Chromosome"/>
</dbReference>
<sequence>MPWHAKHARIYVHFQSMQGMKTLWQLFPKQPDAHAALRQRILSEDGPFVYDCDTKHRPRR</sequence>
<reference evidence="1 2" key="1">
    <citation type="submission" date="2019-02" db="EMBL/GenBank/DDBJ databases">
        <title>Planctomycetal bacteria perform biofilm scaping via a novel small molecule.</title>
        <authorList>
            <person name="Jeske O."/>
            <person name="Boedeker C."/>
            <person name="Wiegand S."/>
            <person name="Breitling P."/>
            <person name="Kallscheuer N."/>
            <person name="Jogler M."/>
            <person name="Rohde M."/>
            <person name="Petersen J."/>
            <person name="Medema M.H."/>
            <person name="Surup F."/>
            <person name="Jogler C."/>
        </authorList>
    </citation>
    <scope>NUCLEOTIDE SEQUENCE [LARGE SCALE GENOMIC DNA]</scope>
    <source>
        <strain evidence="1 2">Mal15</strain>
    </source>
</reference>
<evidence type="ECO:0000313" key="1">
    <source>
        <dbReference type="EMBL" id="QEF97844.1"/>
    </source>
</evidence>
<dbReference type="KEGG" id="smam:Mal15_18900"/>